<evidence type="ECO:0000256" key="3">
    <source>
        <dbReference type="ARBA" id="ARBA00009263"/>
    </source>
</evidence>
<keyword evidence="5" id="KW-0536">Nodulation</keyword>
<evidence type="ECO:0000256" key="7">
    <source>
        <dbReference type="ARBA" id="ARBA00059383"/>
    </source>
</evidence>
<comment type="cofactor">
    <cofactor evidence="2 8">
        <name>NADP(+)</name>
        <dbReference type="ChEBI" id="CHEBI:58349"/>
    </cofactor>
</comment>
<dbReference type="GO" id="GO:0042351">
    <property type="term" value="P:'de novo' GDP-L-fucose biosynthetic process"/>
    <property type="evidence" value="ECO:0007669"/>
    <property type="project" value="TreeGrafter"/>
</dbReference>
<protein>
    <recommendedName>
        <fullName evidence="4 8">GDP-mannose 4,6-dehydratase</fullName>
        <ecNumber evidence="4 8">4.2.1.47</ecNumber>
    </recommendedName>
    <alternativeName>
        <fullName evidence="8">GDP-D-mannose dehydratase</fullName>
    </alternativeName>
</protein>
<keyword evidence="8" id="KW-0521">NADP</keyword>
<sequence length="343" mass="38493">MKTAFVTGVLGQDGAYLSKLLLEKGYKVYGAYRRSASVNRWRLKRLGIDREVEMVPFELLEYSNIQRCIARIRPDEFYNLAAQSFVGVSFEQPVFTGEVDGIAVARILEAIQTVSPETRFYQASTSEMFGRVQSPTQSETTPFHPRSPYGVAKLYGHWITVNFRDSFGLHASSGILFNHESPLRGREFVTRKITAAFAERVEGGDQVLALGNLDAERDWGYAGDYVRGIHQMLQQDRPGDYVLATGRKTNVRAFVEAAAAACGYRIAWEGEGAQTVGRDARSGRVLVRIDPNLRRPAEVDELVGDYSKARRLLGWQPSVSLEQLVEMMVREDLAALRRGELLM</sequence>
<gene>
    <name evidence="8" type="primary">gmd</name>
    <name evidence="10" type="ORF">AUP43_03635</name>
</gene>
<dbReference type="OrthoDB" id="9779041at2"/>
<evidence type="ECO:0000259" key="9">
    <source>
        <dbReference type="Pfam" id="PF16363"/>
    </source>
</evidence>
<evidence type="ECO:0000313" key="10">
    <source>
        <dbReference type="EMBL" id="KZD01041.1"/>
    </source>
</evidence>
<dbReference type="AlphaFoldDB" id="A0A154VI56"/>
<reference evidence="10 11" key="1">
    <citation type="submission" date="2015-12" db="EMBL/GenBank/DDBJ databases">
        <title>Genome sequence of Oceanibaculum pacificum MCCC 1A02656.</title>
        <authorList>
            <person name="Lu L."/>
            <person name="Lai Q."/>
            <person name="Shao Z."/>
            <person name="Qian P."/>
        </authorList>
    </citation>
    <scope>NUCLEOTIDE SEQUENCE [LARGE SCALE GENOMIC DNA]</scope>
    <source>
        <strain evidence="10 11">MCCC 1A02656</strain>
    </source>
</reference>
<keyword evidence="11" id="KW-1185">Reference proteome</keyword>
<comment type="similarity">
    <text evidence="3 8">Belongs to the NAD(P)-dependent epimerase/dehydratase family. GDP-mannose 4,6-dehydratase subfamily.</text>
</comment>
<dbReference type="RefSeq" id="WP_067559858.1">
    <property type="nucleotide sequence ID" value="NZ_LPXN01000160.1"/>
</dbReference>
<comment type="caution">
    <text evidence="8">Lacks conserved residue(s) required for the propagation of feature annotation.</text>
</comment>
<dbReference type="Proteomes" id="UP000076400">
    <property type="component" value="Unassembled WGS sequence"/>
</dbReference>
<dbReference type="FunFam" id="3.40.50.720:FF:000924">
    <property type="entry name" value="GDP-mannose 4,6 dehydratase"/>
    <property type="match status" value="1"/>
</dbReference>
<comment type="function">
    <text evidence="7 8">Catalyzes the conversion of GDP-D-mannose to GDP-4-dehydro-6-deoxy-D-mannose.</text>
</comment>
<dbReference type="InterPro" id="IPR016040">
    <property type="entry name" value="NAD(P)-bd_dom"/>
</dbReference>
<dbReference type="Gene3D" id="3.90.25.10">
    <property type="entry name" value="UDP-galactose 4-epimerase, domain 1"/>
    <property type="match status" value="1"/>
</dbReference>
<organism evidence="10 11">
    <name type="scientific">Oceanibaculum pacificum</name>
    <dbReference type="NCBI Taxonomy" id="580166"/>
    <lineage>
        <taxon>Bacteria</taxon>
        <taxon>Pseudomonadati</taxon>
        <taxon>Pseudomonadota</taxon>
        <taxon>Alphaproteobacteria</taxon>
        <taxon>Rhodospirillales</taxon>
        <taxon>Oceanibaculaceae</taxon>
        <taxon>Oceanibaculum</taxon>
    </lineage>
</organism>
<dbReference type="SUPFAM" id="SSF51735">
    <property type="entry name" value="NAD(P)-binding Rossmann-fold domains"/>
    <property type="match status" value="1"/>
</dbReference>
<evidence type="ECO:0000256" key="4">
    <source>
        <dbReference type="ARBA" id="ARBA00011989"/>
    </source>
</evidence>
<dbReference type="Pfam" id="PF16363">
    <property type="entry name" value="GDP_Man_Dehyd"/>
    <property type="match status" value="1"/>
</dbReference>
<dbReference type="Gene3D" id="3.40.50.720">
    <property type="entry name" value="NAD(P)-binding Rossmann-like Domain"/>
    <property type="match status" value="1"/>
</dbReference>
<dbReference type="HAMAP" id="MF_00955">
    <property type="entry name" value="GDP_Man_dehydratase"/>
    <property type="match status" value="1"/>
</dbReference>
<proteinExistence type="inferred from homology"/>
<name>A0A154VI56_9PROT</name>
<dbReference type="EMBL" id="LPXN01000160">
    <property type="protein sequence ID" value="KZD01041.1"/>
    <property type="molecule type" value="Genomic_DNA"/>
</dbReference>
<dbReference type="EC" id="4.2.1.47" evidence="4 8"/>
<dbReference type="InterPro" id="IPR036291">
    <property type="entry name" value="NAD(P)-bd_dom_sf"/>
</dbReference>
<evidence type="ECO:0000256" key="6">
    <source>
        <dbReference type="ARBA" id="ARBA00023239"/>
    </source>
</evidence>
<comment type="catalytic activity">
    <reaction evidence="1 8">
        <text>GDP-alpha-D-mannose = GDP-4-dehydro-alpha-D-rhamnose + H2O</text>
        <dbReference type="Rhea" id="RHEA:23820"/>
        <dbReference type="ChEBI" id="CHEBI:15377"/>
        <dbReference type="ChEBI" id="CHEBI:57527"/>
        <dbReference type="ChEBI" id="CHEBI:57964"/>
        <dbReference type="EC" id="4.2.1.47"/>
    </reaction>
</comment>
<dbReference type="CDD" id="cd05260">
    <property type="entry name" value="GDP_MD_SDR_e"/>
    <property type="match status" value="1"/>
</dbReference>
<dbReference type="InterPro" id="IPR006368">
    <property type="entry name" value="GDP_Man_deHydtase"/>
</dbReference>
<evidence type="ECO:0000256" key="8">
    <source>
        <dbReference type="HAMAP-Rule" id="MF_00955"/>
    </source>
</evidence>
<comment type="caution">
    <text evidence="10">The sequence shown here is derived from an EMBL/GenBank/DDBJ whole genome shotgun (WGS) entry which is preliminary data.</text>
</comment>
<dbReference type="STRING" id="580166.AUP43_03635"/>
<evidence type="ECO:0000256" key="1">
    <source>
        <dbReference type="ARBA" id="ARBA00000188"/>
    </source>
</evidence>
<dbReference type="GO" id="GO:0008446">
    <property type="term" value="F:GDP-mannose 4,6-dehydratase activity"/>
    <property type="evidence" value="ECO:0007669"/>
    <property type="project" value="UniProtKB-UniRule"/>
</dbReference>
<dbReference type="PANTHER" id="PTHR43715:SF1">
    <property type="entry name" value="GDP-MANNOSE 4,6 DEHYDRATASE"/>
    <property type="match status" value="1"/>
</dbReference>
<evidence type="ECO:0000256" key="2">
    <source>
        <dbReference type="ARBA" id="ARBA00001937"/>
    </source>
</evidence>
<dbReference type="PANTHER" id="PTHR43715">
    <property type="entry name" value="GDP-MANNOSE 4,6-DEHYDRATASE"/>
    <property type="match status" value="1"/>
</dbReference>
<dbReference type="GO" id="GO:0070401">
    <property type="term" value="F:NADP+ binding"/>
    <property type="evidence" value="ECO:0007669"/>
    <property type="project" value="UniProtKB-UniRule"/>
</dbReference>
<accession>A0A154VI56</accession>
<evidence type="ECO:0000313" key="11">
    <source>
        <dbReference type="Proteomes" id="UP000076400"/>
    </source>
</evidence>
<feature type="domain" description="NAD(P)-binding" evidence="9">
    <location>
        <begin position="5"/>
        <end position="328"/>
    </location>
</feature>
<evidence type="ECO:0000256" key="5">
    <source>
        <dbReference type="ARBA" id="ARBA00022458"/>
    </source>
</evidence>
<keyword evidence="6 8" id="KW-0456">Lyase</keyword>
<dbReference type="NCBIfam" id="TIGR01472">
    <property type="entry name" value="gmd"/>
    <property type="match status" value="1"/>
</dbReference>